<organism evidence="2 3">
    <name type="scientific">Pyricularia oryzae</name>
    <name type="common">Rice blast fungus</name>
    <name type="synonym">Magnaporthe oryzae</name>
    <dbReference type="NCBI Taxonomy" id="318829"/>
    <lineage>
        <taxon>Eukaryota</taxon>
        <taxon>Fungi</taxon>
        <taxon>Dikarya</taxon>
        <taxon>Ascomycota</taxon>
        <taxon>Pezizomycotina</taxon>
        <taxon>Sordariomycetes</taxon>
        <taxon>Sordariomycetidae</taxon>
        <taxon>Magnaporthales</taxon>
        <taxon>Pyriculariaceae</taxon>
        <taxon>Pyricularia</taxon>
    </lineage>
</organism>
<accession>A0A4P7NAT7</accession>
<evidence type="ECO:0000313" key="3">
    <source>
        <dbReference type="Proteomes" id="UP000294847"/>
    </source>
</evidence>
<sequence length="156" mass="17643">MHVALICHCHLADEVGVCGISVYTKTTWHNNVAVQNADVINAEQTQTQTQRKRNYKRPAHYADGWYGTIWCAKMTRVKVPRLGWKRSVHRVWQLFTAKPSEHTHTTSMSLWWPRSSQLDEAPAANFSFCSDTGEKSPQPTPGSEPTTVPAQRPAEL</sequence>
<name>A0A4P7NAT7_PYROR</name>
<reference evidence="2 3" key="1">
    <citation type="journal article" date="2019" name="Mol. Biol. Evol.">
        <title>Blast fungal genomes show frequent chromosomal changes, gene gains and losses, and effector gene turnover.</title>
        <authorList>
            <person name="Gomez Luciano L.B."/>
            <person name="Jason Tsai I."/>
            <person name="Chuma I."/>
            <person name="Tosa Y."/>
            <person name="Chen Y.H."/>
            <person name="Li J.Y."/>
            <person name="Li M.Y."/>
            <person name="Jade Lu M.Y."/>
            <person name="Nakayashiki H."/>
            <person name="Li W.H."/>
        </authorList>
    </citation>
    <scope>NUCLEOTIDE SEQUENCE [LARGE SCALE GENOMIC DNA]</scope>
    <source>
        <strain evidence="2">MZ5-1-6</strain>
    </source>
</reference>
<dbReference type="Proteomes" id="UP000294847">
    <property type="component" value="Chromosome 3"/>
</dbReference>
<evidence type="ECO:0000256" key="1">
    <source>
        <dbReference type="SAM" id="MobiDB-lite"/>
    </source>
</evidence>
<evidence type="ECO:0000313" key="2">
    <source>
        <dbReference type="EMBL" id="QBZ59689.1"/>
    </source>
</evidence>
<dbReference type="EMBL" id="CP034206">
    <property type="protein sequence ID" value="QBZ59689.1"/>
    <property type="molecule type" value="Genomic_DNA"/>
</dbReference>
<proteinExistence type="predicted"/>
<feature type="region of interest" description="Disordered" evidence="1">
    <location>
        <begin position="126"/>
        <end position="156"/>
    </location>
</feature>
<dbReference type="AlphaFoldDB" id="A0A4P7NAT7"/>
<gene>
    <name evidence="2" type="ORF">PoMZ_04652</name>
</gene>
<feature type="compositionally biased region" description="Polar residues" evidence="1">
    <location>
        <begin position="127"/>
        <end position="149"/>
    </location>
</feature>
<protein>
    <submittedName>
        <fullName evidence="2">Uncharacterized protein</fullName>
    </submittedName>
</protein>